<comment type="caution">
    <text evidence="7">The sequence shown here is derived from an EMBL/GenBank/DDBJ whole genome shotgun (WGS) entry which is preliminary data.</text>
</comment>
<dbReference type="Proteomes" id="UP000176914">
    <property type="component" value="Unassembled WGS sequence"/>
</dbReference>
<dbReference type="GO" id="GO:0015934">
    <property type="term" value="C:large ribosomal subunit"/>
    <property type="evidence" value="ECO:0007669"/>
    <property type="project" value="InterPro"/>
</dbReference>
<feature type="compositionally biased region" description="Basic and acidic residues" evidence="6">
    <location>
        <begin position="77"/>
        <end position="89"/>
    </location>
</feature>
<protein>
    <recommendedName>
        <fullName evidence="4 5">Large ribosomal subunit protein bL32</fullName>
    </recommendedName>
</protein>
<evidence type="ECO:0000256" key="2">
    <source>
        <dbReference type="ARBA" id="ARBA00022980"/>
    </source>
</evidence>
<evidence type="ECO:0000313" key="8">
    <source>
        <dbReference type="Proteomes" id="UP000176914"/>
    </source>
</evidence>
<dbReference type="GO" id="GO:0003735">
    <property type="term" value="F:structural constituent of ribosome"/>
    <property type="evidence" value="ECO:0007669"/>
    <property type="project" value="InterPro"/>
</dbReference>
<dbReference type="AlphaFoldDB" id="A0A1F6E8P0"/>
<feature type="region of interest" description="Disordered" evidence="6">
    <location>
        <begin position="1"/>
        <end position="23"/>
    </location>
</feature>
<keyword evidence="3 5" id="KW-0687">Ribonucleoprotein</keyword>
<accession>A0A1F6E8P0</accession>
<dbReference type="GO" id="GO:0006412">
    <property type="term" value="P:translation"/>
    <property type="evidence" value="ECO:0007669"/>
    <property type="project" value="UniProtKB-UniRule"/>
</dbReference>
<name>A0A1F6E8P0_9BACT</name>
<dbReference type="SUPFAM" id="SSF57829">
    <property type="entry name" value="Zn-binding ribosomal proteins"/>
    <property type="match status" value="1"/>
</dbReference>
<feature type="region of interest" description="Disordered" evidence="6">
    <location>
        <begin position="57"/>
        <end position="89"/>
    </location>
</feature>
<evidence type="ECO:0000313" key="7">
    <source>
        <dbReference type="EMBL" id="OGG70026.1"/>
    </source>
</evidence>
<evidence type="ECO:0000256" key="5">
    <source>
        <dbReference type="HAMAP-Rule" id="MF_00340"/>
    </source>
</evidence>
<comment type="similarity">
    <text evidence="1 5">Belongs to the bacterial ribosomal protein bL32 family.</text>
</comment>
<evidence type="ECO:0000256" key="1">
    <source>
        <dbReference type="ARBA" id="ARBA00008560"/>
    </source>
</evidence>
<dbReference type="Pfam" id="PF01783">
    <property type="entry name" value="Ribosomal_L32p"/>
    <property type="match status" value="1"/>
</dbReference>
<dbReference type="HAMAP" id="MF_00340">
    <property type="entry name" value="Ribosomal_bL32"/>
    <property type="match status" value="1"/>
</dbReference>
<evidence type="ECO:0000256" key="6">
    <source>
        <dbReference type="SAM" id="MobiDB-lite"/>
    </source>
</evidence>
<dbReference type="EMBL" id="MFLL01000006">
    <property type="protein sequence ID" value="OGG70026.1"/>
    <property type="molecule type" value="Genomic_DNA"/>
</dbReference>
<proteinExistence type="inferred from homology"/>
<reference evidence="7 8" key="1">
    <citation type="journal article" date="2016" name="Nat. Commun.">
        <title>Thousands of microbial genomes shed light on interconnected biogeochemical processes in an aquifer system.</title>
        <authorList>
            <person name="Anantharaman K."/>
            <person name="Brown C.T."/>
            <person name="Hug L.A."/>
            <person name="Sharon I."/>
            <person name="Castelle C.J."/>
            <person name="Probst A.J."/>
            <person name="Thomas B.C."/>
            <person name="Singh A."/>
            <person name="Wilkins M.J."/>
            <person name="Karaoz U."/>
            <person name="Brodie E.L."/>
            <person name="Williams K.H."/>
            <person name="Hubbard S.S."/>
            <person name="Banfield J.F."/>
        </authorList>
    </citation>
    <scope>NUCLEOTIDE SEQUENCE [LARGE SCALE GENOMIC DNA]</scope>
</reference>
<dbReference type="InterPro" id="IPR011332">
    <property type="entry name" value="Ribosomal_zn-bd"/>
</dbReference>
<dbReference type="NCBIfam" id="TIGR01031">
    <property type="entry name" value="rpmF_bact"/>
    <property type="match status" value="1"/>
</dbReference>
<gene>
    <name evidence="5" type="primary">rpmF</name>
    <name evidence="7" type="ORF">A3C20_02540</name>
</gene>
<dbReference type="InterPro" id="IPR002677">
    <property type="entry name" value="Ribosomal_bL32"/>
</dbReference>
<organism evidence="7 8">
    <name type="scientific">Candidatus Kaiserbacteria bacterium RIFCSPHIGHO2_02_FULL_55_25</name>
    <dbReference type="NCBI Taxonomy" id="1798498"/>
    <lineage>
        <taxon>Bacteria</taxon>
        <taxon>Candidatus Kaiseribacteriota</taxon>
    </lineage>
</organism>
<evidence type="ECO:0000256" key="3">
    <source>
        <dbReference type="ARBA" id="ARBA00023274"/>
    </source>
</evidence>
<evidence type="ECO:0000256" key="4">
    <source>
        <dbReference type="ARBA" id="ARBA00035178"/>
    </source>
</evidence>
<feature type="compositionally biased region" description="Basic residues" evidence="6">
    <location>
        <begin position="1"/>
        <end position="18"/>
    </location>
</feature>
<sequence length="89" mass="9993">MRVNRSKTGKRRSHHGLQKARVSTCACGALRQSHRACPNCGKYNGRVAVDIVARAQREQRRTKKKQKELRESGQSSETKETKETTAAKA</sequence>
<keyword evidence="2 5" id="KW-0689">Ribosomal protein</keyword>